<evidence type="ECO:0000259" key="2">
    <source>
        <dbReference type="Pfam" id="PF13881"/>
    </source>
</evidence>
<dbReference type="Pfam" id="PF13881">
    <property type="entry name" value="Rad60-SLD_2"/>
    <property type="match status" value="1"/>
</dbReference>
<feature type="domain" description="UBL3-like ubiquitin" evidence="2">
    <location>
        <begin position="114"/>
        <end position="203"/>
    </location>
</feature>
<comment type="caution">
    <text evidence="3">The sequence shown here is derived from an EMBL/GenBank/DDBJ whole genome shotgun (WGS) entry which is preliminary data.</text>
</comment>
<evidence type="ECO:0000313" key="4">
    <source>
        <dbReference type="Proteomes" id="UP001153365"/>
    </source>
</evidence>
<sequence>METSSSTSTIIDPNELKNSQDLNQTSYEHETRLRLIEANRSQQNFNNSQPLQQSTSTTTTNNNNHPGSTRNNRRSNGDDDDKDQDQDGRKNGTDDSDPVELEILLTNSSFPKKSLRLKRSTSIHQIKRIILENWPSEWESKDPHQQQPQQQGNSSKPIDCEQLRMVYFGRFLNDQEPLSALRLNLNGPSIIHLIIKPIEPDDDPNDKRVNLVVCSVRSAVVSNHKE</sequence>
<evidence type="ECO:0000256" key="1">
    <source>
        <dbReference type="SAM" id="MobiDB-lite"/>
    </source>
</evidence>
<dbReference type="AlphaFoldDB" id="A0AAV0BM93"/>
<protein>
    <submittedName>
        <fullName evidence="3">Expressed protein</fullName>
    </submittedName>
</protein>
<feature type="compositionally biased region" description="Polar residues" evidence="1">
    <location>
        <begin position="1"/>
        <end position="26"/>
    </location>
</feature>
<feature type="compositionally biased region" description="Low complexity" evidence="1">
    <location>
        <begin position="46"/>
        <end position="70"/>
    </location>
</feature>
<proteinExistence type="predicted"/>
<gene>
    <name evidence="3" type="ORF">PPACK8108_LOCUS22587</name>
</gene>
<dbReference type="SUPFAM" id="SSF54236">
    <property type="entry name" value="Ubiquitin-like"/>
    <property type="match status" value="1"/>
</dbReference>
<reference evidence="3" key="1">
    <citation type="submission" date="2022-06" db="EMBL/GenBank/DDBJ databases">
        <authorList>
            <consortium name="SYNGENTA / RWTH Aachen University"/>
        </authorList>
    </citation>
    <scope>NUCLEOTIDE SEQUENCE</scope>
</reference>
<feature type="region of interest" description="Disordered" evidence="1">
    <location>
        <begin position="1"/>
        <end position="99"/>
    </location>
</feature>
<feature type="region of interest" description="Disordered" evidence="1">
    <location>
        <begin position="137"/>
        <end position="158"/>
    </location>
</feature>
<organism evidence="3 4">
    <name type="scientific">Phakopsora pachyrhizi</name>
    <name type="common">Asian soybean rust disease fungus</name>
    <dbReference type="NCBI Taxonomy" id="170000"/>
    <lineage>
        <taxon>Eukaryota</taxon>
        <taxon>Fungi</taxon>
        <taxon>Dikarya</taxon>
        <taxon>Basidiomycota</taxon>
        <taxon>Pucciniomycotina</taxon>
        <taxon>Pucciniomycetes</taxon>
        <taxon>Pucciniales</taxon>
        <taxon>Phakopsoraceae</taxon>
        <taxon>Phakopsora</taxon>
    </lineage>
</organism>
<evidence type="ECO:0000313" key="3">
    <source>
        <dbReference type="EMBL" id="CAH7687753.1"/>
    </source>
</evidence>
<dbReference type="Proteomes" id="UP001153365">
    <property type="component" value="Unassembled WGS sequence"/>
</dbReference>
<dbReference type="InterPro" id="IPR039540">
    <property type="entry name" value="UBL3-like_ubiquitin_dom"/>
</dbReference>
<dbReference type="InterPro" id="IPR029071">
    <property type="entry name" value="Ubiquitin-like_domsf"/>
</dbReference>
<keyword evidence="4" id="KW-1185">Reference proteome</keyword>
<feature type="compositionally biased region" description="Basic and acidic residues" evidence="1">
    <location>
        <begin position="27"/>
        <end position="37"/>
    </location>
</feature>
<name>A0AAV0BM93_PHAPC</name>
<dbReference type="Gene3D" id="3.10.20.90">
    <property type="entry name" value="Phosphatidylinositol 3-kinase Catalytic Subunit, Chain A, domain 1"/>
    <property type="match status" value="1"/>
</dbReference>
<dbReference type="EMBL" id="CALTRL010005906">
    <property type="protein sequence ID" value="CAH7687753.1"/>
    <property type="molecule type" value="Genomic_DNA"/>
</dbReference>
<accession>A0AAV0BM93</accession>